<proteinExistence type="predicted"/>
<dbReference type="SMART" id="SM01040">
    <property type="entry name" value="Bro-N"/>
    <property type="match status" value="1"/>
</dbReference>
<feature type="domain" description="Bro-N" evidence="1">
    <location>
        <begin position="1"/>
        <end position="105"/>
    </location>
</feature>
<dbReference type="Pfam" id="PF03374">
    <property type="entry name" value="ANT"/>
    <property type="match status" value="1"/>
</dbReference>
<organism evidence="2 3">
    <name type="scientific">Limosilactobacillus reuteri</name>
    <name type="common">Lactobacillus reuteri</name>
    <dbReference type="NCBI Taxonomy" id="1598"/>
    <lineage>
        <taxon>Bacteria</taxon>
        <taxon>Bacillati</taxon>
        <taxon>Bacillota</taxon>
        <taxon>Bacilli</taxon>
        <taxon>Lactobacillales</taxon>
        <taxon>Lactobacillaceae</taxon>
        <taxon>Limosilactobacillus</taxon>
    </lineage>
</organism>
<gene>
    <name evidence="2" type="ORF">DB325_04220</name>
</gene>
<evidence type="ECO:0000313" key="2">
    <source>
        <dbReference type="EMBL" id="PTV04261.1"/>
    </source>
</evidence>
<dbReference type="AlphaFoldDB" id="A0A2T5Q457"/>
<dbReference type="GO" id="GO:0003677">
    <property type="term" value="F:DNA binding"/>
    <property type="evidence" value="ECO:0007669"/>
    <property type="project" value="InterPro"/>
</dbReference>
<dbReference type="Pfam" id="PF02498">
    <property type="entry name" value="Bro-N"/>
    <property type="match status" value="1"/>
</dbReference>
<dbReference type="PROSITE" id="PS51750">
    <property type="entry name" value="BRO_N"/>
    <property type="match status" value="1"/>
</dbReference>
<accession>A0A2T5Q457</accession>
<dbReference type="InterPro" id="IPR003497">
    <property type="entry name" value="BRO_N_domain"/>
</dbReference>
<dbReference type="InterPro" id="IPR005039">
    <property type="entry name" value="Ant_C"/>
</dbReference>
<sequence>MNQPQLFNFHGQNVRTVTINDEAYFVGKDVAKILRYSNTQRSVNAHVDSEDKRGYQISTPYGTQEMTVINESGLYSLILSSKMPQAKEFKHWVTSEVLPAIRKHGAYMTDKKAFDVVHNANGLADLLQQAADQLKAKDIQIAEMKPKALFADAVSTSNSSILIGQLAKILRQNGVNIGQNRLFAWMRKNGYLGTRGSNRNIPTQRSMELGLFKTKETVINHSDGHTTVNITTKVTGKGQQYFINKFLSASVIEA</sequence>
<comment type="caution">
    <text evidence="2">The sequence shown here is derived from an EMBL/GenBank/DDBJ whole genome shotgun (WGS) entry which is preliminary data.</text>
</comment>
<evidence type="ECO:0000313" key="3">
    <source>
        <dbReference type="Proteomes" id="UP000244083"/>
    </source>
</evidence>
<dbReference type="EMBL" id="QAZN01000005">
    <property type="protein sequence ID" value="PTV04261.1"/>
    <property type="molecule type" value="Genomic_DNA"/>
</dbReference>
<reference evidence="3" key="1">
    <citation type="submission" date="2018-04" db="EMBL/GenBank/DDBJ databases">
        <title>Draft Genome Sequences of 10 Lactobacillus Species from 22 Commercial Probiotic Products.</title>
        <authorList>
            <person name="Gangiredla J."/>
            <person name="Barnaba T.J."/>
            <person name="Mammel M.K."/>
            <person name="Lacher D.W."/>
            <person name="Elkins C.A."/>
            <person name="Lampel K.A."/>
            <person name="Whitehouse C.A."/>
            <person name="Tartera C."/>
        </authorList>
    </citation>
    <scope>NUCLEOTIDE SEQUENCE [LARGE SCALE GENOMIC DNA]</scope>
    <source>
        <strain evidence="3">DS12_10</strain>
    </source>
</reference>
<dbReference type="PANTHER" id="PTHR36180">
    <property type="entry name" value="DNA-BINDING PROTEIN-RELATED-RELATED"/>
    <property type="match status" value="1"/>
</dbReference>
<evidence type="ECO:0000259" key="1">
    <source>
        <dbReference type="PROSITE" id="PS51750"/>
    </source>
</evidence>
<name>A0A2T5Q457_LIMRT</name>
<dbReference type="Proteomes" id="UP000244083">
    <property type="component" value="Unassembled WGS sequence"/>
</dbReference>
<dbReference type="PANTHER" id="PTHR36180:SF2">
    <property type="entry name" value="BRO FAMILY PROTEIN"/>
    <property type="match status" value="1"/>
</dbReference>
<dbReference type="RefSeq" id="WP_107721249.1">
    <property type="nucleotide sequence ID" value="NZ_QAZN01000005.1"/>
</dbReference>
<protein>
    <submittedName>
        <fullName evidence="2">Phage repressor protein/antirepressor Ant</fullName>
    </submittedName>
</protein>